<accession>X8J8W4</accession>
<feature type="chain" id="PRO_5038440130" evidence="1">
    <location>
        <begin position="26"/>
        <end position="234"/>
    </location>
</feature>
<dbReference type="Proteomes" id="UP000022645">
    <property type="component" value="Unassembled WGS sequence"/>
</dbReference>
<evidence type="ECO:0000256" key="1">
    <source>
        <dbReference type="SAM" id="SignalP"/>
    </source>
</evidence>
<name>X8J8W4_9FIRM</name>
<reference evidence="2 3" key="1">
    <citation type="submission" date="2014-01" db="EMBL/GenBank/DDBJ databases">
        <authorList>
            <person name="Durkin A.S."/>
            <person name="McCorrison J."/>
            <person name="Torralba M."/>
            <person name="Gillis M."/>
            <person name="Haft D.H."/>
            <person name="Methe B."/>
            <person name="Sutton G."/>
            <person name="Nelson K.E."/>
        </authorList>
    </citation>
    <scope>NUCLEOTIDE SEQUENCE [LARGE SCALE GENOMIC DNA]</scope>
    <source>
        <strain evidence="2 3">ATCC 33093</strain>
    </source>
</reference>
<sequence length="234" mass="26061">MRKSFKIYFILSLCFILLTSLSSCKSDKQKAMDAEVKIANELLSSKSNIFDENTRTNLKKVIKDSEKAADDQSYKKSTDNLRSAIKAYRDSIKQQKQVTHPSQKFILERVKNIDSIVQIEAATEETDQNNMMNKPHGYYAYIALSSSMIPTELRAYSTPVENGNDGGAAIEVYKTVKLAKAREAYLASLDSPGALSPGTHKVVGTMVVRTSSRLKASQQQALEKNIINALIELK</sequence>
<protein>
    <submittedName>
        <fullName evidence="2">Putative lipoprotein</fullName>
    </submittedName>
</protein>
<feature type="signal peptide" evidence="1">
    <location>
        <begin position="1"/>
        <end position="25"/>
    </location>
</feature>
<dbReference type="PROSITE" id="PS51257">
    <property type="entry name" value="PROKAR_LIPOPROTEIN"/>
    <property type="match status" value="1"/>
</dbReference>
<evidence type="ECO:0000313" key="3">
    <source>
        <dbReference type="Proteomes" id="UP000022645"/>
    </source>
</evidence>
<organism evidence="2 3">
    <name type="scientific">Mogibacterium timidum ATCC 33093</name>
    <dbReference type="NCBI Taxonomy" id="1401079"/>
    <lineage>
        <taxon>Bacteria</taxon>
        <taxon>Bacillati</taxon>
        <taxon>Bacillota</taxon>
        <taxon>Clostridia</taxon>
        <taxon>Peptostreptococcales</taxon>
        <taxon>Anaerovoracaceae</taxon>
        <taxon>Mogibacterium</taxon>
    </lineage>
</organism>
<evidence type="ECO:0000313" key="2">
    <source>
        <dbReference type="EMBL" id="EUC60079.1"/>
    </source>
</evidence>
<proteinExistence type="predicted"/>
<keyword evidence="2" id="KW-0449">Lipoprotein</keyword>
<dbReference type="AlphaFoldDB" id="X8J8W4"/>
<keyword evidence="1" id="KW-0732">Signal</keyword>
<dbReference type="EMBL" id="JALU01000001">
    <property type="protein sequence ID" value="EUC60079.1"/>
    <property type="molecule type" value="Genomic_DNA"/>
</dbReference>
<comment type="caution">
    <text evidence="2">The sequence shown here is derived from an EMBL/GenBank/DDBJ whole genome shotgun (WGS) entry which is preliminary data.</text>
</comment>
<gene>
    <name evidence="2" type="ORF">HMPREF0581_0395</name>
</gene>